<gene>
    <name evidence="2" type="ORF">TRITD_3Bv1G237460</name>
</gene>
<protein>
    <submittedName>
        <fullName evidence="2">Uncharacterized protein</fullName>
    </submittedName>
</protein>
<dbReference type="EMBL" id="LT934116">
    <property type="protein sequence ID" value="VAH83779.1"/>
    <property type="molecule type" value="Genomic_DNA"/>
</dbReference>
<organism evidence="2 3">
    <name type="scientific">Triticum turgidum subsp. durum</name>
    <name type="common">Durum wheat</name>
    <name type="synonym">Triticum durum</name>
    <dbReference type="NCBI Taxonomy" id="4567"/>
    <lineage>
        <taxon>Eukaryota</taxon>
        <taxon>Viridiplantae</taxon>
        <taxon>Streptophyta</taxon>
        <taxon>Embryophyta</taxon>
        <taxon>Tracheophyta</taxon>
        <taxon>Spermatophyta</taxon>
        <taxon>Magnoliopsida</taxon>
        <taxon>Liliopsida</taxon>
        <taxon>Poales</taxon>
        <taxon>Poaceae</taxon>
        <taxon>BOP clade</taxon>
        <taxon>Pooideae</taxon>
        <taxon>Triticodae</taxon>
        <taxon>Triticeae</taxon>
        <taxon>Triticinae</taxon>
        <taxon>Triticum</taxon>
    </lineage>
</organism>
<dbReference type="AlphaFoldDB" id="A0A9R1QUI9"/>
<feature type="region of interest" description="Disordered" evidence="1">
    <location>
        <begin position="47"/>
        <end position="80"/>
    </location>
</feature>
<dbReference type="Pfam" id="PF08284">
    <property type="entry name" value="RVP_2"/>
    <property type="match status" value="1"/>
</dbReference>
<dbReference type="OMA" id="HIEEVAC"/>
<accession>A0A9R1QUI9</accession>
<dbReference type="Gramene" id="TRITD3Bv1G237460.1">
    <property type="protein sequence ID" value="TRITD3Bv1G237460.1"/>
    <property type="gene ID" value="TRITD3Bv1G237460"/>
</dbReference>
<dbReference type="InterPro" id="IPR021109">
    <property type="entry name" value="Peptidase_aspartic_dom_sf"/>
</dbReference>
<feature type="compositionally biased region" description="Basic and acidic residues" evidence="1">
    <location>
        <begin position="70"/>
        <end position="80"/>
    </location>
</feature>
<proteinExistence type="predicted"/>
<evidence type="ECO:0000313" key="3">
    <source>
        <dbReference type="Proteomes" id="UP000324705"/>
    </source>
</evidence>
<evidence type="ECO:0000256" key="1">
    <source>
        <dbReference type="SAM" id="MobiDB-lite"/>
    </source>
</evidence>
<dbReference type="SUPFAM" id="SSF50630">
    <property type="entry name" value="Acid proteases"/>
    <property type="match status" value="1"/>
</dbReference>
<dbReference type="Proteomes" id="UP000324705">
    <property type="component" value="Chromosome 3B"/>
</dbReference>
<name>A0A9R1QUI9_TRITD</name>
<sequence>MEGLKPAVRVAVGIQQPPDLEMAYQLALLHEELGTISPSTMINSQNARRASALPLPPPPTSSAVQSSVQKGHEERRPIDSYRRTVSEDKWGALRTFRKAKGLCFICGERWGKDHICKKEVQLHMVQEMVEFLQNSDVNDSVASEIQSEVHMMSVSAAALGKTTSKPAKTMQLRVQLQGLNLIFLVDSGSSHSFLDVFLSDKIHGVSPMVKALVKIANGDMVPCASQLLDGVWSCDGHKFLTSFKFFPLGSYDGIVGMDWLSAHSPMWVDWDHHWLSFVHNGSEITLLGTVALLPEITMIEVCSLLTTPDLPIPPEVQLILDEYKHVFEPPTGLPPR</sequence>
<reference evidence="2 3" key="1">
    <citation type="submission" date="2017-09" db="EMBL/GenBank/DDBJ databases">
        <authorList>
            <consortium name="International Durum Wheat Genome Sequencing Consortium (IDWGSC)"/>
            <person name="Milanesi L."/>
        </authorList>
    </citation>
    <scope>NUCLEOTIDE SEQUENCE [LARGE SCALE GENOMIC DNA]</scope>
    <source>
        <strain evidence="3">cv. Svevo</strain>
    </source>
</reference>
<keyword evidence="3" id="KW-1185">Reference proteome</keyword>
<dbReference type="Gene3D" id="2.40.70.10">
    <property type="entry name" value="Acid Proteases"/>
    <property type="match status" value="1"/>
</dbReference>
<evidence type="ECO:0000313" key="2">
    <source>
        <dbReference type="EMBL" id="VAH83779.1"/>
    </source>
</evidence>
<dbReference type="CDD" id="cd00303">
    <property type="entry name" value="retropepsin_like"/>
    <property type="match status" value="1"/>
</dbReference>